<feature type="domain" description="Dof-type" evidence="10">
    <location>
        <begin position="85"/>
        <end position="139"/>
    </location>
</feature>
<dbReference type="GO" id="GO:0005634">
    <property type="term" value="C:nucleus"/>
    <property type="evidence" value="ECO:0007669"/>
    <property type="project" value="UniProtKB-SubCell"/>
</dbReference>
<dbReference type="PROSITE" id="PS01361">
    <property type="entry name" value="ZF_DOF_1"/>
    <property type="match status" value="1"/>
</dbReference>
<proteinExistence type="predicted"/>
<evidence type="ECO:0000313" key="11">
    <source>
        <dbReference type="EMBL" id="KAD4888921.1"/>
    </source>
</evidence>
<evidence type="ECO:0000256" key="1">
    <source>
        <dbReference type="ARBA" id="ARBA00022723"/>
    </source>
</evidence>
<keyword evidence="7 8" id="KW-0539">Nucleus</keyword>
<evidence type="ECO:0000256" key="3">
    <source>
        <dbReference type="ARBA" id="ARBA00022833"/>
    </source>
</evidence>
<dbReference type="Pfam" id="PF02701">
    <property type="entry name" value="Zn_ribbon_Dof"/>
    <property type="match status" value="1"/>
</dbReference>
<keyword evidence="1" id="KW-0479">Metal-binding</keyword>
<feature type="region of interest" description="Disordered" evidence="9">
    <location>
        <begin position="319"/>
        <end position="397"/>
    </location>
</feature>
<dbReference type="PANTHER" id="PTHR31089">
    <property type="entry name" value="CYCLIC DOF FACTOR 2"/>
    <property type="match status" value="1"/>
</dbReference>
<dbReference type="EMBL" id="SZYD01000011">
    <property type="protein sequence ID" value="KAD4888921.1"/>
    <property type="molecule type" value="Genomic_DNA"/>
</dbReference>
<dbReference type="AlphaFoldDB" id="A0A5N6NIM0"/>
<keyword evidence="4" id="KW-0805">Transcription regulation</keyword>
<dbReference type="Proteomes" id="UP000326396">
    <property type="component" value="Linkage Group LG19"/>
</dbReference>
<evidence type="ECO:0000256" key="6">
    <source>
        <dbReference type="ARBA" id="ARBA00023163"/>
    </source>
</evidence>
<dbReference type="GO" id="GO:0003677">
    <property type="term" value="F:DNA binding"/>
    <property type="evidence" value="ECO:0007669"/>
    <property type="project" value="UniProtKB-UniRule"/>
</dbReference>
<evidence type="ECO:0000256" key="5">
    <source>
        <dbReference type="ARBA" id="ARBA00023125"/>
    </source>
</evidence>
<feature type="compositionally biased region" description="Basic and acidic residues" evidence="9">
    <location>
        <begin position="41"/>
        <end position="52"/>
    </location>
</feature>
<comment type="caution">
    <text evidence="11">The sequence shown here is derived from an EMBL/GenBank/DDBJ whole genome shotgun (WGS) entry which is preliminary data.</text>
</comment>
<feature type="region of interest" description="Disordered" evidence="9">
    <location>
        <begin position="266"/>
        <end position="297"/>
    </location>
</feature>
<dbReference type="GO" id="GO:0003700">
    <property type="term" value="F:DNA-binding transcription factor activity"/>
    <property type="evidence" value="ECO:0007669"/>
    <property type="project" value="InterPro"/>
</dbReference>
<evidence type="ECO:0000256" key="4">
    <source>
        <dbReference type="ARBA" id="ARBA00023015"/>
    </source>
</evidence>
<keyword evidence="2 8" id="KW-0863">Zinc-finger</keyword>
<keyword evidence="6" id="KW-0804">Transcription</keyword>
<name>A0A5N6NIM0_9ASTR</name>
<protein>
    <recommendedName>
        <fullName evidence="10">Dof-type domain-containing protein</fullName>
    </recommendedName>
</protein>
<keyword evidence="12" id="KW-1185">Reference proteome</keyword>
<evidence type="ECO:0000313" key="12">
    <source>
        <dbReference type="Proteomes" id="UP000326396"/>
    </source>
</evidence>
<dbReference type="PANTHER" id="PTHR31089:SF62">
    <property type="entry name" value="TRANSCRIPTION FACTOR C2C2-DOF FAMILY"/>
    <property type="match status" value="1"/>
</dbReference>
<feature type="region of interest" description="Disordered" evidence="9">
    <location>
        <begin position="35"/>
        <end position="76"/>
    </location>
</feature>
<sequence>MTDPGIILFGKKIGLPETPNPPTLPAVKAACSSEHTLFTPHDQRKDDLDENPKTPSINEEVMSENPQSTDGETIPRTLKKPDKILPCPRCDSMNTKFCYFNNSNINQPRHFCKSCQRYWTAGGTMRNMPVGAGRRKKKNPTANCRYIISHEGLDSAAAAANHIDFASDSDGISPKVLSFNQNPAQFGDKENRDECCSNLVVQKPQNSNGFHSQVHWIPGGSWPYNPWNTPIPIPFPIPPICPPAIPMYPPPYWSSVSWLPPAGSILGKHSTDEGPNGSDEESKKQKSTVLIPKTLRIDDPDEAAKSSIWATLGIKNEHSSRESCPLQTLPKAENSRQSVSIPAGRNPNSGDGGWSAAAGASRQQRRLAAFKRSPNPDCRRLSDETLAGNQPSCGGKQRRQQQVAAAVAVLAAAAAAAVTAGSGGRTGSNVEFSLEFDGFDEDDDGDSGFARVLRGHEPVRAYIAMAKPSCKVVLSSVEHVVGWRLGLTLSEDDQILRFCDSSSLPGNFVPYDMTACVVEARVGMQDADFSFDLVS</sequence>
<dbReference type="InterPro" id="IPR003851">
    <property type="entry name" value="Znf_Dof"/>
</dbReference>
<evidence type="ECO:0000256" key="2">
    <source>
        <dbReference type="ARBA" id="ARBA00022771"/>
    </source>
</evidence>
<gene>
    <name evidence="11" type="ORF">E3N88_20994</name>
</gene>
<comment type="subcellular location">
    <subcellularLocation>
        <location evidence="8">Nucleus</location>
    </subcellularLocation>
</comment>
<dbReference type="InterPro" id="IPR045174">
    <property type="entry name" value="Dof"/>
</dbReference>
<evidence type="ECO:0000259" key="10">
    <source>
        <dbReference type="PROSITE" id="PS50884"/>
    </source>
</evidence>
<reference evidence="11 12" key="1">
    <citation type="submission" date="2019-05" db="EMBL/GenBank/DDBJ databases">
        <title>Mikania micrantha, genome provides insights into the molecular mechanism of rapid growth.</title>
        <authorList>
            <person name="Liu B."/>
        </authorList>
    </citation>
    <scope>NUCLEOTIDE SEQUENCE [LARGE SCALE GENOMIC DNA]</scope>
    <source>
        <strain evidence="11">NLD-2019</strain>
        <tissue evidence="11">Leaf</tissue>
    </source>
</reference>
<accession>A0A5N6NIM0</accession>
<evidence type="ECO:0000256" key="7">
    <source>
        <dbReference type="ARBA" id="ARBA00023242"/>
    </source>
</evidence>
<dbReference type="GO" id="GO:0008270">
    <property type="term" value="F:zinc ion binding"/>
    <property type="evidence" value="ECO:0007669"/>
    <property type="project" value="UniProtKB-KW"/>
</dbReference>
<evidence type="ECO:0000256" key="9">
    <source>
        <dbReference type="SAM" id="MobiDB-lite"/>
    </source>
</evidence>
<dbReference type="PROSITE" id="PS50884">
    <property type="entry name" value="ZF_DOF_2"/>
    <property type="match status" value="1"/>
</dbReference>
<dbReference type="OrthoDB" id="1927254at2759"/>
<evidence type="ECO:0000256" key="8">
    <source>
        <dbReference type="PROSITE-ProRule" id="PRU00071"/>
    </source>
</evidence>
<organism evidence="11 12">
    <name type="scientific">Mikania micrantha</name>
    <name type="common">bitter vine</name>
    <dbReference type="NCBI Taxonomy" id="192012"/>
    <lineage>
        <taxon>Eukaryota</taxon>
        <taxon>Viridiplantae</taxon>
        <taxon>Streptophyta</taxon>
        <taxon>Embryophyta</taxon>
        <taxon>Tracheophyta</taxon>
        <taxon>Spermatophyta</taxon>
        <taxon>Magnoliopsida</taxon>
        <taxon>eudicotyledons</taxon>
        <taxon>Gunneridae</taxon>
        <taxon>Pentapetalae</taxon>
        <taxon>asterids</taxon>
        <taxon>campanulids</taxon>
        <taxon>Asterales</taxon>
        <taxon>Asteraceae</taxon>
        <taxon>Asteroideae</taxon>
        <taxon>Heliantheae alliance</taxon>
        <taxon>Eupatorieae</taxon>
        <taxon>Mikania</taxon>
    </lineage>
</organism>
<keyword evidence="3" id="KW-0862">Zinc</keyword>
<keyword evidence="5 8" id="KW-0238">DNA-binding</keyword>